<organism evidence="7 8">
    <name type="scientific">Marinitoga hydrogenitolerans (strain DSM 16785 / JCM 12826 / AT1271)</name>
    <dbReference type="NCBI Taxonomy" id="1122195"/>
    <lineage>
        <taxon>Bacteria</taxon>
        <taxon>Thermotogati</taxon>
        <taxon>Thermotogota</taxon>
        <taxon>Thermotogae</taxon>
        <taxon>Petrotogales</taxon>
        <taxon>Petrotogaceae</taxon>
        <taxon>Marinitoga</taxon>
    </lineage>
</organism>
<gene>
    <name evidence="5" type="primary">recX</name>
    <name evidence="7" type="ORF">SAMN02745164_00434</name>
</gene>
<dbReference type="PANTHER" id="PTHR33602:SF1">
    <property type="entry name" value="REGULATORY PROTEIN RECX FAMILY PROTEIN"/>
    <property type="match status" value="1"/>
</dbReference>
<proteinExistence type="inferred from homology"/>
<accession>A0A1M4TGR4</accession>
<feature type="domain" description="RecX first three-helical" evidence="6">
    <location>
        <begin position="18"/>
        <end position="54"/>
    </location>
</feature>
<evidence type="ECO:0000256" key="5">
    <source>
        <dbReference type="HAMAP-Rule" id="MF_01114"/>
    </source>
</evidence>
<dbReference type="EMBL" id="FQUI01000004">
    <property type="protein sequence ID" value="SHE43663.1"/>
    <property type="molecule type" value="Genomic_DNA"/>
</dbReference>
<dbReference type="Pfam" id="PF21982">
    <property type="entry name" value="RecX_HTH1"/>
    <property type="match status" value="1"/>
</dbReference>
<dbReference type="Proteomes" id="UP000184334">
    <property type="component" value="Unassembled WGS sequence"/>
</dbReference>
<dbReference type="Gene3D" id="1.10.10.10">
    <property type="entry name" value="Winged helix-like DNA-binding domain superfamily/Winged helix DNA-binding domain"/>
    <property type="match status" value="2"/>
</dbReference>
<evidence type="ECO:0000259" key="6">
    <source>
        <dbReference type="Pfam" id="PF21982"/>
    </source>
</evidence>
<dbReference type="OrthoDB" id="9794014at2"/>
<dbReference type="HAMAP" id="MF_01114">
    <property type="entry name" value="RecX"/>
    <property type="match status" value="1"/>
</dbReference>
<protein>
    <recommendedName>
        <fullName evidence="3 5">Regulatory protein RecX</fullName>
    </recommendedName>
</protein>
<dbReference type="GO" id="GO:0005737">
    <property type="term" value="C:cytoplasm"/>
    <property type="evidence" value="ECO:0007669"/>
    <property type="project" value="UniProtKB-SubCell"/>
</dbReference>
<keyword evidence="4 5" id="KW-0963">Cytoplasm</keyword>
<dbReference type="InterPro" id="IPR053926">
    <property type="entry name" value="RecX_HTH_1st"/>
</dbReference>
<keyword evidence="8" id="KW-1185">Reference proteome</keyword>
<comment type="function">
    <text evidence="5">Modulates RecA activity.</text>
</comment>
<dbReference type="STRING" id="1122195.SAMN02745164_00434"/>
<comment type="caution">
    <text evidence="7">The sequence shown here is derived from an EMBL/GenBank/DDBJ whole genome shotgun (WGS) entry which is preliminary data.</text>
</comment>
<dbReference type="GO" id="GO:0006282">
    <property type="term" value="P:regulation of DNA repair"/>
    <property type="evidence" value="ECO:0007669"/>
    <property type="project" value="UniProtKB-UniRule"/>
</dbReference>
<dbReference type="PANTHER" id="PTHR33602">
    <property type="entry name" value="REGULATORY PROTEIN RECX FAMILY PROTEIN"/>
    <property type="match status" value="1"/>
</dbReference>
<reference evidence="7" key="1">
    <citation type="submission" date="2016-11" db="EMBL/GenBank/DDBJ databases">
        <authorList>
            <person name="Varghese N."/>
            <person name="Submissions S."/>
        </authorList>
    </citation>
    <scope>NUCLEOTIDE SEQUENCE [LARGE SCALE GENOMIC DNA]</scope>
    <source>
        <strain evidence="7">DSM 16785</strain>
    </source>
</reference>
<comment type="similarity">
    <text evidence="2 5">Belongs to the RecX family.</text>
</comment>
<evidence type="ECO:0000256" key="4">
    <source>
        <dbReference type="ARBA" id="ARBA00022490"/>
    </source>
</evidence>
<dbReference type="RefSeq" id="WP_072862977.1">
    <property type="nucleotide sequence ID" value="NZ_FQUI01000004.1"/>
</dbReference>
<evidence type="ECO:0000256" key="3">
    <source>
        <dbReference type="ARBA" id="ARBA00018111"/>
    </source>
</evidence>
<name>A0A1M4TGR4_MARH1</name>
<sequence length="157" mass="18756">MKRKKSVDPFDEDSAQKSAINLLKFRARSEFEMKSRLLEKGFDEGVIDRIIDKLKEFKMLDDELFAYFYAYDKLTLNKKGPYIIKMELSRKFHIEENIIYAAIDKVLKEINLKEIIRDIILSQLKLKKDKRKIKEYLYKRGFDMYLVEEVLNEVGGE</sequence>
<dbReference type="InterPro" id="IPR036388">
    <property type="entry name" value="WH-like_DNA-bd_sf"/>
</dbReference>
<evidence type="ECO:0000256" key="2">
    <source>
        <dbReference type="ARBA" id="ARBA00009695"/>
    </source>
</evidence>
<evidence type="ECO:0000256" key="1">
    <source>
        <dbReference type="ARBA" id="ARBA00004496"/>
    </source>
</evidence>
<comment type="subcellular location">
    <subcellularLocation>
        <location evidence="1 5">Cytoplasm</location>
    </subcellularLocation>
</comment>
<evidence type="ECO:0000313" key="7">
    <source>
        <dbReference type="EMBL" id="SHE43663.1"/>
    </source>
</evidence>
<evidence type="ECO:0000313" key="8">
    <source>
        <dbReference type="Proteomes" id="UP000184334"/>
    </source>
</evidence>
<dbReference type="AlphaFoldDB" id="A0A1M4TGR4"/>
<dbReference type="InterPro" id="IPR003783">
    <property type="entry name" value="Regulatory_RecX"/>
</dbReference>